<comment type="caution">
    <text evidence="2">The sequence shown here is derived from an EMBL/GenBank/DDBJ whole genome shotgun (WGS) entry which is preliminary data.</text>
</comment>
<protein>
    <recommendedName>
        <fullName evidence="3">DUF1134 domain-containing protein</fullName>
    </recommendedName>
</protein>
<sequence length="144" mass="14853">MRKKLLVVALVLALVLTAGAALAETPSGTISIELNSASALMGASWGQAVLTYGGKTHLFKVRGLKVLAVGLTKLSVGGDVYNLKNLADMSGTYQKADPAGLTFIVGETGLVVQNGKGVTINFKGLRKGLGLDLVKEGLIIESAK</sequence>
<organism evidence="2">
    <name type="scientific">Desulfobacca acetoxidans</name>
    <dbReference type="NCBI Taxonomy" id="60893"/>
    <lineage>
        <taxon>Bacteria</taxon>
        <taxon>Pseudomonadati</taxon>
        <taxon>Thermodesulfobacteriota</taxon>
        <taxon>Desulfobaccia</taxon>
        <taxon>Desulfobaccales</taxon>
        <taxon>Desulfobaccaceae</taxon>
        <taxon>Desulfobacca</taxon>
    </lineage>
</organism>
<gene>
    <name evidence="2" type="ORF">ENW96_00850</name>
</gene>
<accession>A0A7C3UX60</accession>
<keyword evidence="1" id="KW-0732">Signal</keyword>
<dbReference type="EMBL" id="DTMF01000024">
    <property type="protein sequence ID" value="HGF32923.1"/>
    <property type="molecule type" value="Genomic_DNA"/>
</dbReference>
<evidence type="ECO:0000313" key="2">
    <source>
        <dbReference type="EMBL" id="HGF32923.1"/>
    </source>
</evidence>
<name>A0A7C3UX60_9BACT</name>
<feature type="chain" id="PRO_5028384368" description="DUF1134 domain-containing protein" evidence="1">
    <location>
        <begin position="24"/>
        <end position="144"/>
    </location>
</feature>
<evidence type="ECO:0008006" key="3">
    <source>
        <dbReference type="Google" id="ProtNLM"/>
    </source>
</evidence>
<dbReference type="AlphaFoldDB" id="A0A7C3UX60"/>
<evidence type="ECO:0000256" key="1">
    <source>
        <dbReference type="SAM" id="SignalP"/>
    </source>
</evidence>
<feature type="signal peptide" evidence="1">
    <location>
        <begin position="1"/>
        <end position="23"/>
    </location>
</feature>
<proteinExistence type="predicted"/>
<reference evidence="2" key="1">
    <citation type="journal article" date="2020" name="mSystems">
        <title>Genome- and Community-Level Interaction Insights into Carbon Utilization and Element Cycling Functions of Hydrothermarchaeota in Hydrothermal Sediment.</title>
        <authorList>
            <person name="Zhou Z."/>
            <person name="Liu Y."/>
            <person name="Xu W."/>
            <person name="Pan J."/>
            <person name="Luo Z.H."/>
            <person name="Li M."/>
        </authorList>
    </citation>
    <scope>NUCLEOTIDE SEQUENCE [LARGE SCALE GENOMIC DNA]</scope>
    <source>
        <strain evidence="2">SpSt-897</strain>
    </source>
</reference>